<dbReference type="InterPro" id="IPR021869">
    <property type="entry name" value="RNase_Zc3h12_NYN"/>
</dbReference>
<feature type="region of interest" description="Disordered" evidence="1">
    <location>
        <begin position="1"/>
        <end position="21"/>
    </location>
</feature>
<dbReference type="PANTHER" id="PTHR12876">
    <property type="entry name" value="N4BP1-RELATED"/>
    <property type="match status" value="1"/>
</dbReference>
<dbReference type="GO" id="GO:0005634">
    <property type="term" value="C:nucleus"/>
    <property type="evidence" value="ECO:0007669"/>
    <property type="project" value="TreeGrafter"/>
</dbReference>
<organism evidence="3 4">
    <name type="scientific">Papilio xuthus</name>
    <name type="common">Asian swallowtail butterfly</name>
    <dbReference type="NCBI Taxonomy" id="66420"/>
    <lineage>
        <taxon>Eukaryota</taxon>
        <taxon>Metazoa</taxon>
        <taxon>Ecdysozoa</taxon>
        <taxon>Arthropoda</taxon>
        <taxon>Hexapoda</taxon>
        <taxon>Insecta</taxon>
        <taxon>Pterygota</taxon>
        <taxon>Neoptera</taxon>
        <taxon>Endopterygota</taxon>
        <taxon>Lepidoptera</taxon>
        <taxon>Glossata</taxon>
        <taxon>Ditrysia</taxon>
        <taxon>Papilionoidea</taxon>
        <taxon>Papilionidae</taxon>
        <taxon>Papilioninae</taxon>
        <taxon>Papilio</taxon>
    </lineage>
</organism>
<name>A0A0N1IMX4_PAPXU</name>
<dbReference type="Proteomes" id="UP000053268">
    <property type="component" value="Unassembled WGS sequence"/>
</dbReference>
<dbReference type="GO" id="GO:0036464">
    <property type="term" value="C:cytoplasmic ribonucleoprotein granule"/>
    <property type="evidence" value="ECO:0007669"/>
    <property type="project" value="TreeGrafter"/>
</dbReference>
<dbReference type="Pfam" id="PF11977">
    <property type="entry name" value="RNase_Zc3h12a"/>
    <property type="match status" value="1"/>
</dbReference>
<evidence type="ECO:0000259" key="2">
    <source>
        <dbReference type="Pfam" id="PF11977"/>
    </source>
</evidence>
<keyword evidence="4" id="KW-1185">Reference proteome</keyword>
<dbReference type="STRING" id="66420.A0A0N1IMX4"/>
<gene>
    <name evidence="3" type="ORF">RR46_01628</name>
</gene>
<evidence type="ECO:0000313" key="3">
    <source>
        <dbReference type="EMBL" id="KPJ03557.1"/>
    </source>
</evidence>
<evidence type="ECO:0000313" key="4">
    <source>
        <dbReference type="Proteomes" id="UP000053268"/>
    </source>
</evidence>
<dbReference type="AlphaFoldDB" id="A0A0N1IMX4"/>
<feature type="domain" description="RNase NYN" evidence="2">
    <location>
        <begin position="301"/>
        <end position="451"/>
    </location>
</feature>
<dbReference type="InterPro" id="IPR051101">
    <property type="entry name" value="ZC3H12/N4BP1_RNase_Reg"/>
</dbReference>
<accession>A0A0N1IMX4</accession>
<reference evidence="3 4" key="1">
    <citation type="journal article" date="2015" name="Nat. Commun.">
        <title>Outbred genome sequencing and CRISPR/Cas9 gene editing in butterflies.</title>
        <authorList>
            <person name="Li X."/>
            <person name="Fan D."/>
            <person name="Zhang W."/>
            <person name="Liu G."/>
            <person name="Zhang L."/>
            <person name="Zhao L."/>
            <person name="Fang X."/>
            <person name="Chen L."/>
            <person name="Dong Y."/>
            <person name="Chen Y."/>
            <person name="Ding Y."/>
            <person name="Zhao R."/>
            <person name="Feng M."/>
            <person name="Zhu Y."/>
            <person name="Feng Y."/>
            <person name="Jiang X."/>
            <person name="Zhu D."/>
            <person name="Xiang H."/>
            <person name="Feng X."/>
            <person name="Li S."/>
            <person name="Wang J."/>
            <person name="Zhang G."/>
            <person name="Kronforst M.R."/>
            <person name="Wang W."/>
        </authorList>
    </citation>
    <scope>NUCLEOTIDE SEQUENCE [LARGE SCALE GENOMIC DNA]</scope>
    <source>
        <strain evidence="3">Ya'a_city_454_Px</strain>
        <tissue evidence="3">Whole body</tissue>
    </source>
</reference>
<evidence type="ECO:0000256" key="1">
    <source>
        <dbReference type="SAM" id="MobiDB-lite"/>
    </source>
</evidence>
<dbReference type="CDD" id="cd18719">
    <property type="entry name" value="PIN_Zc3h12a-N4BP1-like"/>
    <property type="match status" value="1"/>
</dbReference>
<dbReference type="Gene3D" id="3.40.50.11980">
    <property type="match status" value="1"/>
</dbReference>
<dbReference type="PANTHER" id="PTHR12876:SF35">
    <property type="entry name" value="LD08718P-RELATED"/>
    <property type="match status" value="1"/>
</dbReference>
<sequence>MGKPSSTRLSQDSEQPTVSNSIYKMNNSIRKKKLGVKKRKSNKKTLNNVFKVFQQLKADNSSVNSSYSSVSSINNTIIDLDTIKTPVKSKDTRNSLIVICDDDDTNPTANITNMSPPIHSSTPNSKVKLKKSNSCNETQNTDVNLTKDINQNSFLTIDLTGESTQQNTNTVIDLVNSSDKLNFTSISDVSLSMSDDSEVTVLNMQKNTQSKQMQKYVKGISKMNCQERGKLLEMIMQTVFNGCDVQQSQKNLNIQAQSTRATETVEDAYIKEVILGQSKSRNSIGSNIYNPEKDLKNRKGLRRIIIDGSNVAMQHTMGRKFSVKGLQICIEYFTKRGHDVTAFVPRFRCKFGKSTEPRLLDSLERSGLVVYTPSREIQGKMITSYDDRYIVQCAAAFDGVIVSCDNYRDLLSENPRWRFVIENRLLPFTWVGDMIMFPKDPLGRNGPTLEQFLKH</sequence>
<dbReference type="EMBL" id="KQ459166">
    <property type="protein sequence ID" value="KPJ03557.1"/>
    <property type="molecule type" value="Genomic_DNA"/>
</dbReference>
<dbReference type="FunFam" id="3.40.50.11980:FF:000001">
    <property type="entry name" value="ZC3H12A isoform 1"/>
    <property type="match status" value="1"/>
</dbReference>
<dbReference type="GO" id="GO:0003729">
    <property type="term" value="F:mRNA binding"/>
    <property type="evidence" value="ECO:0007669"/>
    <property type="project" value="TreeGrafter"/>
</dbReference>
<proteinExistence type="predicted"/>
<dbReference type="GO" id="GO:0004521">
    <property type="term" value="F:RNA endonuclease activity"/>
    <property type="evidence" value="ECO:0007669"/>
    <property type="project" value="TreeGrafter"/>
</dbReference>
<protein>
    <submittedName>
        <fullName evidence="3">Putative ribonuclease ZC3H12B</fullName>
    </submittedName>
</protein>